<accession>A0A420J4J4</accession>
<organism evidence="2 3">
    <name type="scientific">Golovinomyces cichoracearum</name>
    <dbReference type="NCBI Taxonomy" id="62708"/>
    <lineage>
        <taxon>Eukaryota</taxon>
        <taxon>Fungi</taxon>
        <taxon>Dikarya</taxon>
        <taxon>Ascomycota</taxon>
        <taxon>Pezizomycotina</taxon>
        <taxon>Leotiomycetes</taxon>
        <taxon>Erysiphales</taxon>
        <taxon>Erysiphaceae</taxon>
        <taxon>Golovinomyces</taxon>
    </lineage>
</organism>
<name>A0A420J4J4_9PEZI</name>
<dbReference type="EMBL" id="MCBR01002312">
    <property type="protein sequence ID" value="RKF81702.1"/>
    <property type="molecule type" value="Genomic_DNA"/>
</dbReference>
<proteinExistence type="predicted"/>
<feature type="compositionally biased region" description="Low complexity" evidence="1">
    <location>
        <begin position="26"/>
        <end position="45"/>
    </location>
</feature>
<sequence length="101" mass="11206">MPDNFMDLSGEGSGRLIDDSTDSETLQSQTAALQQRLSSQQAGSSTLHTPAPSNASSARFLGPITGTPSRTTSQTQRFYYQSYRYQEYQESEENLSRQSSR</sequence>
<feature type="region of interest" description="Disordered" evidence="1">
    <location>
        <begin position="1"/>
        <end position="78"/>
    </location>
</feature>
<gene>
    <name evidence="2" type="ORF">GcC1_023017</name>
</gene>
<evidence type="ECO:0000313" key="2">
    <source>
        <dbReference type="EMBL" id="RKF81702.1"/>
    </source>
</evidence>
<protein>
    <submittedName>
        <fullName evidence="2">Uncharacterized protein</fullName>
    </submittedName>
</protein>
<reference evidence="2 3" key="1">
    <citation type="journal article" date="2018" name="BMC Genomics">
        <title>Comparative genome analyses reveal sequence features reflecting distinct modes of host-adaptation between dicot and monocot powdery mildew.</title>
        <authorList>
            <person name="Wu Y."/>
            <person name="Ma X."/>
            <person name="Pan Z."/>
            <person name="Kale S.D."/>
            <person name="Song Y."/>
            <person name="King H."/>
            <person name="Zhang Q."/>
            <person name="Presley C."/>
            <person name="Deng X."/>
            <person name="Wei C.I."/>
            <person name="Xiao S."/>
        </authorList>
    </citation>
    <scope>NUCLEOTIDE SEQUENCE [LARGE SCALE GENOMIC DNA]</scope>
    <source>
        <strain evidence="2">UCSC1</strain>
    </source>
</reference>
<evidence type="ECO:0000313" key="3">
    <source>
        <dbReference type="Proteomes" id="UP000285405"/>
    </source>
</evidence>
<dbReference type="AlphaFoldDB" id="A0A420J4J4"/>
<evidence type="ECO:0000256" key="1">
    <source>
        <dbReference type="SAM" id="MobiDB-lite"/>
    </source>
</evidence>
<comment type="caution">
    <text evidence="2">The sequence shown here is derived from an EMBL/GenBank/DDBJ whole genome shotgun (WGS) entry which is preliminary data.</text>
</comment>
<dbReference type="Proteomes" id="UP000285405">
    <property type="component" value="Unassembled WGS sequence"/>
</dbReference>
<feature type="compositionally biased region" description="Polar residues" evidence="1">
    <location>
        <begin position="46"/>
        <end position="57"/>
    </location>
</feature>